<feature type="transmembrane region" description="Helical" evidence="1">
    <location>
        <begin position="146"/>
        <end position="167"/>
    </location>
</feature>
<sequence>MTARLAAVEEASALWVESPPVSCSCTSSCYTEDVEVEEEDDDDDDGDANFMHKTDSLKSNLVCGDESSPCVCTSSCFEDEEDGAKKEQAEVYPASYANETELCSLVTDEEEVEANTETIVSLQDTRQETGKGNVNDKKRKFGKFRAMAAMLAVFCVAVAGIVFQNFFSEGQPVYLVPT</sequence>
<evidence type="ECO:0000313" key="2">
    <source>
        <dbReference type="EMBL" id="KAG0491927.1"/>
    </source>
</evidence>
<evidence type="ECO:0008006" key="4">
    <source>
        <dbReference type="Google" id="ProtNLM"/>
    </source>
</evidence>
<gene>
    <name evidence="2" type="ORF">HPP92_005325</name>
</gene>
<evidence type="ECO:0000256" key="1">
    <source>
        <dbReference type="SAM" id="Phobius"/>
    </source>
</evidence>
<protein>
    <recommendedName>
        <fullName evidence="4">Transmembrane protein</fullName>
    </recommendedName>
</protein>
<dbReference type="AlphaFoldDB" id="A0A835RU80"/>
<accession>A0A835RU80</accession>
<organism evidence="2 3">
    <name type="scientific">Vanilla planifolia</name>
    <name type="common">Vanilla</name>
    <dbReference type="NCBI Taxonomy" id="51239"/>
    <lineage>
        <taxon>Eukaryota</taxon>
        <taxon>Viridiplantae</taxon>
        <taxon>Streptophyta</taxon>
        <taxon>Embryophyta</taxon>
        <taxon>Tracheophyta</taxon>
        <taxon>Spermatophyta</taxon>
        <taxon>Magnoliopsida</taxon>
        <taxon>Liliopsida</taxon>
        <taxon>Asparagales</taxon>
        <taxon>Orchidaceae</taxon>
        <taxon>Vanilloideae</taxon>
        <taxon>Vanilleae</taxon>
        <taxon>Vanilla</taxon>
    </lineage>
</organism>
<evidence type="ECO:0000313" key="3">
    <source>
        <dbReference type="Proteomes" id="UP000636800"/>
    </source>
</evidence>
<proteinExistence type="predicted"/>
<name>A0A835RU80_VANPL</name>
<keyword evidence="3" id="KW-1185">Reference proteome</keyword>
<dbReference type="EMBL" id="JADCNL010000002">
    <property type="protein sequence ID" value="KAG0491927.1"/>
    <property type="molecule type" value="Genomic_DNA"/>
</dbReference>
<comment type="caution">
    <text evidence="2">The sequence shown here is derived from an EMBL/GenBank/DDBJ whole genome shotgun (WGS) entry which is preliminary data.</text>
</comment>
<keyword evidence="1" id="KW-1133">Transmembrane helix</keyword>
<dbReference type="OrthoDB" id="428525at2759"/>
<dbReference type="Proteomes" id="UP000636800">
    <property type="component" value="Chromosome 2"/>
</dbReference>
<keyword evidence="1" id="KW-0812">Transmembrane</keyword>
<reference evidence="2 3" key="1">
    <citation type="journal article" date="2020" name="Nat. Food">
        <title>A phased Vanilla planifolia genome enables genetic improvement of flavour and production.</title>
        <authorList>
            <person name="Hasing T."/>
            <person name="Tang H."/>
            <person name="Brym M."/>
            <person name="Khazi F."/>
            <person name="Huang T."/>
            <person name="Chambers A.H."/>
        </authorList>
    </citation>
    <scope>NUCLEOTIDE SEQUENCE [LARGE SCALE GENOMIC DNA]</scope>
    <source>
        <tissue evidence="2">Leaf</tissue>
    </source>
</reference>
<keyword evidence="1" id="KW-0472">Membrane</keyword>